<protein>
    <submittedName>
        <fullName evidence="1">Uncharacterized protein</fullName>
    </submittedName>
</protein>
<keyword evidence="2" id="KW-1185">Reference proteome</keyword>
<name>A0ACC2MJQ0_PERAE</name>
<gene>
    <name evidence="1" type="ORF">MRB53_007383</name>
</gene>
<comment type="caution">
    <text evidence="1">The sequence shown here is derived from an EMBL/GenBank/DDBJ whole genome shotgun (WGS) entry which is preliminary data.</text>
</comment>
<sequence>MFKTVIFLVIIWCCYFYPSHGCLEEERTHLLQIKDSINYPHGYSLDEYWVGKNCCNWVGIQCNSSSSRVISIDLSSIRDERLGLWYPNASLFAAFKELENLDLWRNHIGGWVAPQAFSEMQSLRKLGLWRNNLSASIDSLRGLCELKSLRDLDLGGNNLGSYSSALTGLCELKNLRFLNLDSNNLDGRAFPPCVSNLPKLETLSLWGNNLGSYSSALTGLCGLSTLKSLDLSVNHFDDSSLPMCIGNFSLLENLYLFENNLSGHFGNSISGLCGLSTLKSLDLSVNHFDDSSLPMCIGNFSLLENLYLFENNLSGHFGNSISGLKRLRGLNLGWNQLTDDSISPWISNLTSLTGLYLGGNKLKGSDTMRGLCGLSALTSLDLSSNYLSSLPICMGNFSSLERLEVSRNNLTNLFSNSIPDVTGLKRLKELDLWSNYLTDDSISPWISNLTSLTTLDLENNTLKGSDNMRGLCGLSALTSLDLSSNYLSCLPICIANLSLLEDLGLSRNNLSSVFGNSVRDVTGLKRLKELDLWSNYLTDDSISPWISNLTSLTTLDLENNTLKGSDNMRGLCGLSALTSLDLSSNYLSSLPICMGNFSSLEKLELSRNNLTNLFSNSIPGLKGLQELHLESNQLTDVGISPWISNLTSLAELYLGNNKLKGSDTMRVRGLAMATIVSISTGKSIDRDVWVWAGYMR</sequence>
<dbReference type="Proteomes" id="UP001234297">
    <property type="component" value="Chromosome 2"/>
</dbReference>
<dbReference type="EMBL" id="CM056810">
    <property type="protein sequence ID" value="KAJ8645635.1"/>
    <property type="molecule type" value="Genomic_DNA"/>
</dbReference>
<proteinExistence type="predicted"/>
<accession>A0ACC2MJQ0</accession>
<organism evidence="1 2">
    <name type="scientific">Persea americana</name>
    <name type="common">Avocado</name>
    <dbReference type="NCBI Taxonomy" id="3435"/>
    <lineage>
        <taxon>Eukaryota</taxon>
        <taxon>Viridiplantae</taxon>
        <taxon>Streptophyta</taxon>
        <taxon>Embryophyta</taxon>
        <taxon>Tracheophyta</taxon>
        <taxon>Spermatophyta</taxon>
        <taxon>Magnoliopsida</taxon>
        <taxon>Magnoliidae</taxon>
        <taxon>Laurales</taxon>
        <taxon>Lauraceae</taxon>
        <taxon>Persea</taxon>
    </lineage>
</organism>
<reference evidence="1 2" key="1">
    <citation type="journal article" date="2022" name="Hortic Res">
        <title>A haplotype resolved chromosomal level avocado genome allows analysis of novel avocado genes.</title>
        <authorList>
            <person name="Nath O."/>
            <person name="Fletcher S.J."/>
            <person name="Hayward A."/>
            <person name="Shaw L.M."/>
            <person name="Masouleh A.K."/>
            <person name="Furtado A."/>
            <person name="Henry R.J."/>
            <person name="Mitter N."/>
        </authorList>
    </citation>
    <scope>NUCLEOTIDE SEQUENCE [LARGE SCALE GENOMIC DNA]</scope>
    <source>
        <strain evidence="2">cv. Hass</strain>
    </source>
</reference>
<evidence type="ECO:0000313" key="2">
    <source>
        <dbReference type="Proteomes" id="UP001234297"/>
    </source>
</evidence>
<evidence type="ECO:0000313" key="1">
    <source>
        <dbReference type="EMBL" id="KAJ8645635.1"/>
    </source>
</evidence>